<protein>
    <submittedName>
        <fullName evidence="2">Aminoglycoside phosphotransferase (APT) family kinase protein</fullName>
    </submittedName>
</protein>
<gene>
    <name evidence="2" type="ORF">EV186_109130</name>
</gene>
<evidence type="ECO:0000313" key="3">
    <source>
        <dbReference type="Proteomes" id="UP000295444"/>
    </source>
</evidence>
<accession>A0A4V6PVM6</accession>
<dbReference type="Gene3D" id="3.90.1200.10">
    <property type="match status" value="1"/>
</dbReference>
<keyword evidence="2" id="KW-0808">Transferase</keyword>
<dbReference type="AlphaFoldDB" id="A0A4V6PVM6"/>
<reference evidence="2 3" key="1">
    <citation type="submission" date="2019-03" db="EMBL/GenBank/DDBJ databases">
        <title>Genomic Encyclopedia of Type Strains, Phase IV (KMG-IV): sequencing the most valuable type-strain genomes for metagenomic binning, comparative biology and taxonomic classification.</title>
        <authorList>
            <person name="Goeker M."/>
        </authorList>
    </citation>
    <scope>NUCLEOTIDE SEQUENCE [LARGE SCALE GENOMIC DNA]</scope>
    <source>
        <strain evidence="2 3">DSM 45361</strain>
    </source>
</reference>
<dbReference type="Proteomes" id="UP000295444">
    <property type="component" value="Unassembled WGS sequence"/>
</dbReference>
<keyword evidence="2" id="KW-0418">Kinase</keyword>
<dbReference type="SUPFAM" id="SSF56112">
    <property type="entry name" value="Protein kinase-like (PK-like)"/>
    <property type="match status" value="1"/>
</dbReference>
<sequence>MTDAPMIGGVRRHWTEIPGGLRRRIEADLGAPVAEAVTQPGGFSPGVAARLLLADGRRAFVKAVGPTPNPDSPDLHRSEARIARLLPADAPVPRLLASYGVDGWVALTFEDIDGHLPAQPWRAHELDLVLAAMTDLAESLTPSTVDVPTYADRHAAAFTGWRTIVADGALADRIDDWSRRHLDTLAELEATWEPLSAGTTLLHADLRADNILLTDDRVVFVDWPWACTGAPWLDLLGMLPSVAMHGGPDPETVFGTHPLSAAAPPEAVTAVLAAAAGFFIGNGILPPPPGLPMIREFQLAQGRVALDWLRVRTGWR</sequence>
<dbReference type="Gene3D" id="3.30.200.20">
    <property type="entry name" value="Phosphorylase Kinase, domain 1"/>
    <property type="match status" value="1"/>
</dbReference>
<dbReference type="InterPro" id="IPR011009">
    <property type="entry name" value="Kinase-like_dom_sf"/>
</dbReference>
<feature type="domain" description="Aminoglycoside phosphotransferase" evidence="1">
    <location>
        <begin position="56"/>
        <end position="243"/>
    </location>
</feature>
<dbReference type="PROSITE" id="PS00109">
    <property type="entry name" value="PROTEIN_KINASE_TYR"/>
    <property type="match status" value="1"/>
</dbReference>
<dbReference type="OrthoDB" id="2570531at2"/>
<dbReference type="InterPro" id="IPR002575">
    <property type="entry name" value="Aminoglycoside_PTrfase"/>
</dbReference>
<organism evidence="2 3">
    <name type="scientific">Labedaea rhizosphaerae</name>
    <dbReference type="NCBI Taxonomy" id="598644"/>
    <lineage>
        <taxon>Bacteria</taxon>
        <taxon>Bacillati</taxon>
        <taxon>Actinomycetota</taxon>
        <taxon>Actinomycetes</taxon>
        <taxon>Pseudonocardiales</taxon>
        <taxon>Pseudonocardiaceae</taxon>
        <taxon>Labedaea</taxon>
    </lineage>
</organism>
<keyword evidence="3" id="KW-1185">Reference proteome</keyword>
<comment type="caution">
    <text evidence="2">The sequence shown here is derived from an EMBL/GenBank/DDBJ whole genome shotgun (WGS) entry which is preliminary data.</text>
</comment>
<dbReference type="Pfam" id="PF01636">
    <property type="entry name" value="APH"/>
    <property type="match status" value="1"/>
</dbReference>
<dbReference type="GO" id="GO:0004672">
    <property type="term" value="F:protein kinase activity"/>
    <property type="evidence" value="ECO:0007669"/>
    <property type="project" value="InterPro"/>
</dbReference>
<dbReference type="RefSeq" id="WP_133853921.1">
    <property type="nucleotide sequence ID" value="NZ_SNXZ01000009.1"/>
</dbReference>
<evidence type="ECO:0000313" key="2">
    <source>
        <dbReference type="EMBL" id="TDP91138.1"/>
    </source>
</evidence>
<name>A0A4V6PVM6_LABRH</name>
<evidence type="ECO:0000259" key="1">
    <source>
        <dbReference type="Pfam" id="PF01636"/>
    </source>
</evidence>
<proteinExistence type="predicted"/>
<dbReference type="InterPro" id="IPR008266">
    <property type="entry name" value="Tyr_kinase_AS"/>
</dbReference>
<dbReference type="EMBL" id="SNXZ01000009">
    <property type="protein sequence ID" value="TDP91138.1"/>
    <property type="molecule type" value="Genomic_DNA"/>
</dbReference>